<gene>
    <name evidence="1" type="ORF">UFOVP229_22</name>
</gene>
<sequence>MAVFKEGGDMKRDEIEQIAKMAGALLVYNPHGGPVMADNLDLVKYTAYLEGCLRLDIISEIMELGPQASIEDILVHISRS</sequence>
<proteinExistence type="predicted"/>
<dbReference type="EMBL" id="LR798271">
    <property type="protein sequence ID" value="CAB5219045.1"/>
    <property type="molecule type" value="Genomic_DNA"/>
</dbReference>
<accession>A0A6J7WQM8</accession>
<reference evidence="1" key="1">
    <citation type="submission" date="2020-05" db="EMBL/GenBank/DDBJ databases">
        <authorList>
            <person name="Chiriac C."/>
            <person name="Salcher M."/>
            <person name="Ghai R."/>
            <person name="Kavagutti S V."/>
        </authorList>
    </citation>
    <scope>NUCLEOTIDE SEQUENCE</scope>
</reference>
<name>A0A6J7WQM8_9CAUD</name>
<evidence type="ECO:0000313" key="1">
    <source>
        <dbReference type="EMBL" id="CAB5219045.1"/>
    </source>
</evidence>
<protein>
    <submittedName>
        <fullName evidence="1">Uncharacterized protein</fullName>
    </submittedName>
</protein>
<organism evidence="1">
    <name type="scientific">uncultured Caudovirales phage</name>
    <dbReference type="NCBI Taxonomy" id="2100421"/>
    <lineage>
        <taxon>Viruses</taxon>
        <taxon>Duplodnaviria</taxon>
        <taxon>Heunggongvirae</taxon>
        <taxon>Uroviricota</taxon>
        <taxon>Caudoviricetes</taxon>
        <taxon>Peduoviridae</taxon>
        <taxon>Maltschvirus</taxon>
        <taxon>Maltschvirus maltsch</taxon>
    </lineage>
</organism>